<dbReference type="HOGENOM" id="CLU_027562_33_1_9"/>
<dbReference type="GO" id="GO:0006310">
    <property type="term" value="P:DNA recombination"/>
    <property type="evidence" value="ECO:0007669"/>
    <property type="project" value="UniProtKB-KW"/>
</dbReference>
<dbReference type="RefSeq" id="WP_013487735.1">
    <property type="nucleotide sequence ID" value="NC_014829.1"/>
</dbReference>
<dbReference type="KEGG" id="bco:Bcell_1125"/>
<dbReference type="InterPro" id="IPR002104">
    <property type="entry name" value="Integrase_catalytic"/>
</dbReference>
<dbReference type="SUPFAM" id="SSF56349">
    <property type="entry name" value="DNA breaking-rejoining enzymes"/>
    <property type="match status" value="1"/>
</dbReference>
<dbReference type="InterPro" id="IPR011010">
    <property type="entry name" value="DNA_brk_join_enz"/>
</dbReference>
<accession>E6TR18</accession>
<dbReference type="InterPro" id="IPR013762">
    <property type="entry name" value="Integrase-like_cat_sf"/>
</dbReference>
<dbReference type="STRING" id="649639.Bcell_1125"/>
<gene>
    <name evidence="3" type="ordered locus">Bcell_1125</name>
</gene>
<dbReference type="AlphaFoldDB" id="E6TR18"/>
<dbReference type="EMBL" id="CP002394">
    <property type="protein sequence ID" value="ADU29394.1"/>
    <property type="molecule type" value="Genomic_DNA"/>
</dbReference>
<organism evidence="3 4">
    <name type="scientific">Evansella cellulosilytica (strain ATCC 21833 / DSM 2522 / FERM P-1141 / JCM 9156 / N-4)</name>
    <name type="common">Bacillus cellulosilyticus</name>
    <dbReference type="NCBI Taxonomy" id="649639"/>
    <lineage>
        <taxon>Bacteria</taxon>
        <taxon>Bacillati</taxon>
        <taxon>Bacillota</taxon>
        <taxon>Bacilli</taxon>
        <taxon>Bacillales</taxon>
        <taxon>Bacillaceae</taxon>
        <taxon>Evansella</taxon>
    </lineage>
</organism>
<dbReference type="Proteomes" id="UP000001401">
    <property type="component" value="Chromosome"/>
</dbReference>
<name>E6TR18_EVAC2</name>
<feature type="domain" description="Tyr recombinase" evidence="2">
    <location>
        <begin position="2"/>
        <end position="183"/>
    </location>
</feature>
<proteinExistence type="predicted"/>
<sequence length="186" mass="21698">MNLVEPIKSEKDIEKLKAVLKSQNYRDYLLFVLGINTGMKICDILFLKFQDVFHQGEIVSSIHISGDNYPINSGVKECLLLFVEQQKREEEFLLSRYIFESRKGREPIDRSHAYRILNDASIKIGLKANVGTNTMRKTFGYHHYKKFKDINYLQKLFHHSSSKKTLKYIGFNSAPDNKDSINEFIL</sequence>
<evidence type="ECO:0000313" key="3">
    <source>
        <dbReference type="EMBL" id="ADU29394.1"/>
    </source>
</evidence>
<evidence type="ECO:0000256" key="1">
    <source>
        <dbReference type="ARBA" id="ARBA00023172"/>
    </source>
</evidence>
<protein>
    <submittedName>
        <fullName evidence="3">Integrase family protein</fullName>
    </submittedName>
</protein>
<keyword evidence="1" id="KW-0233">DNA recombination</keyword>
<keyword evidence="4" id="KW-1185">Reference proteome</keyword>
<evidence type="ECO:0000259" key="2">
    <source>
        <dbReference type="PROSITE" id="PS51898"/>
    </source>
</evidence>
<dbReference type="eggNOG" id="COG0582">
    <property type="taxonomic scope" value="Bacteria"/>
</dbReference>
<dbReference type="GO" id="GO:0003677">
    <property type="term" value="F:DNA binding"/>
    <property type="evidence" value="ECO:0007669"/>
    <property type="project" value="InterPro"/>
</dbReference>
<dbReference type="OrthoDB" id="9788852at2"/>
<dbReference type="PROSITE" id="PS51898">
    <property type="entry name" value="TYR_RECOMBINASE"/>
    <property type="match status" value="1"/>
</dbReference>
<dbReference type="Gene3D" id="1.10.443.10">
    <property type="entry name" value="Intergrase catalytic core"/>
    <property type="match status" value="1"/>
</dbReference>
<dbReference type="GO" id="GO:0015074">
    <property type="term" value="P:DNA integration"/>
    <property type="evidence" value="ECO:0007669"/>
    <property type="project" value="InterPro"/>
</dbReference>
<dbReference type="Pfam" id="PF00589">
    <property type="entry name" value="Phage_integrase"/>
    <property type="match status" value="1"/>
</dbReference>
<evidence type="ECO:0000313" key="4">
    <source>
        <dbReference type="Proteomes" id="UP000001401"/>
    </source>
</evidence>
<reference evidence="3 4" key="1">
    <citation type="submission" date="2010-12" db="EMBL/GenBank/DDBJ databases">
        <title>Complete sequence of Bacillus cellulosilyticus DSM 2522.</title>
        <authorList>
            <consortium name="US DOE Joint Genome Institute"/>
            <person name="Lucas S."/>
            <person name="Copeland A."/>
            <person name="Lapidus A."/>
            <person name="Cheng J.-F."/>
            <person name="Bruce D."/>
            <person name="Goodwin L."/>
            <person name="Pitluck S."/>
            <person name="Chertkov O."/>
            <person name="Detter J.C."/>
            <person name="Han C."/>
            <person name="Tapia R."/>
            <person name="Land M."/>
            <person name="Hauser L."/>
            <person name="Jeffries C."/>
            <person name="Kyrpides N."/>
            <person name="Ivanova N."/>
            <person name="Mikhailova N."/>
            <person name="Brumm P."/>
            <person name="Mead D."/>
            <person name="Woyke T."/>
        </authorList>
    </citation>
    <scope>NUCLEOTIDE SEQUENCE [LARGE SCALE GENOMIC DNA]</scope>
    <source>
        <strain evidence="4">ATCC 21833 / DSM 2522 / FERM P-1141 / JCM 9156 / N-4</strain>
    </source>
</reference>